<dbReference type="Gene3D" id="3.30.710.10">
    <property type="entry name" value="Potassium Channel Kv1.1, Chain A"/>
    <property type="match status" value="1"/>
</dbReference>
<protein>
    <recommendedName>
        <fullName evidence="1">BTB domain-containing protein</fullName>
    </recommendedName>
</protein>
<dbReference type="AlphaFoldDB" id="A0A0C2CFL0"/>
<dbReference type="InterPro" id="IPR000210">
    <property type="entry name" value="BTB/POZ_dom"/>
</dbReference>
<proteinExistence type="predicted"/>
<keyword evidence="3" id="KW-1185">Reference proteome</keyword>
<reference evidence="2 3" key="1">
    <citation type="submission" date="2013-12" db="EMBL/GenBank/DDBJ databases">
        <title>Draft genome of the parsitic nematode Ancylostoma duodenale.</title>
        <authorList>
            <person name="Mitreva M."/>
        </authorList>
    </citation>
    <scope>NUCLEOTIDE SEQUENCE [LARGE SCALE GENOMIC DNA]</scope>
    <source>
        <strain evidence="2 3">Zhejiang</strain>
    </source>
</reference>
<sequence length="97" mass="10727">MVSFREREIFAHKVVLAAVSPALFDMFLTENEEESNGGTFLANAPTNGHSENGQELAAQFTTTLTVAPSTKKPMAYFDFAQTDYECFEALVNFAYTS</sequence>
<feature type="domain" description="BTB" evidence="1">
    <location>
        <begin position="1"/>
        <end position="97"/>
    </location>
</feature>
<gene>
    <name evidence="2" type="ORF">ANCDUO_21363</name>
</gene>
<name>A0A0C2CFL0_9BILA</name>
<evidence type="ECO:0000313" key="2">
    <source>
        <dbReference type="EMBL" id="KIH48567.1"/>
    </source>
</evidence>
<evidence type="ECO:0000313" key="3">
    <source>
        <dbReference type="Proteomes" id="UP000054047"/>
    </source>
</evidence>
<dbReference type="PROSITE" id="PS50097">
    <property type="entry name" value="BTB"/>
    <property type="match status" value="1"/>
</dbReference>
<dbReference type="Proteomes" id="UP000054047">
    <property type="component" value="Unassembled WGS sequence"/>
</dbReference>
<organism evidence="2 3">
    <name type="scientific">Ancylostoma duodenale</name>
    <dbReference type="NCBI Taxonomy" id="51022"/>
    <lineage>
        <taxon>Eukaryota</taxon>
        <taxon>Metazoa</taxon>
        <taxon>Ecdysozoa</taxon>
        <taxon>Nematoda</taxon>
        <taxon>Chromadorea</taxon>
        <taxon>Rhabditida</taxon>
        <taxon>Rhabditina</taxon>
        <taxon>Rhabditomorpha</taxon>
        <taxon>Strongyloidea</taxon>
        <taxon>Ancylostomatidae</taxon>
        <taxon>Ancylostomatinae</taxon>
        <taxon>Ancylostoma</taxon>
    </lineage>
</organism>
<evidence type="ECO:0000259" key="1">
    <source>
        <dbReference type="PROSITE" id="PS50097"/>
    </source>
</evidence>
<dbReference type="SUPFAM" id="SSF54695">
    <property type="entry name" value="POZ domain"/>
    <property type="match status" value="1"/>
</dbReference>
<accession>A0A0C2CFL0</accession>
<dbReference type="InterPro" id="IPR011333">
    <property type="entry name" value="SKP1/BTB/POZ_sf"/>
</dbReference>
<dbReference type="Pfam" id="PF00651">
    <property type="entry name" value="BTB"/>
    <property type="match status" value="1"/>
</dbReference>
<dbReference type="EMBL" id="KN758610">
    <property type="protein sequence ID" value="KIH48567.1"/>
    <property type="molecule type" value="Genomic_DNA"/>
</dbReference>